<sequence length="155" mass="17592">MTSHDDLPDFRPLIPGLAERARVDDLPTGITARGWAFWELSGVSDRKLAWLAITRPGGRSALARQKVWTLIPRQRLFIANWFVTADHRTDSAQWIHTNIDIDTARDILLDVPQPSAEDMARITRPQAVLTLDQIDRHTVQKVLGKKADEALVLRR</sequence>
<accession>A0ABM9M2P7</accession>
<protein>
    <submittedName>
        <fullName evidence="1">Uncharacterized protein</fullName>
    </submittedName>
</protein>
<dbReference type="Proteomes" id="UP001190465">
    <property type="component" value="Chromosome"/>
</dbReference>
<evidence type="ECO:0000313" key="1">
    <source>
        <dbReference type="EMBL" id="CAJ1509169.1"/>
    </source>
</evidence>
<keyword evidence="2" id="KW-1185">Reference proteome</keyword>
<gene>
    <name evidence="1" type="ORF">MU0053_004094</name>
</gene>
<proteinExistence type="predicted"/>
<dbReference type="EMBL" id="OY726397">
    <property type="protein sequence ID" value="CAJ1509169.1"/>
    <property type="molecule type" value="Genomic_DNA"/>
</dbReference>
<reference evidence="1 2" key="1">
    <citation type="submission" date="2023-08" db="EMBL/GenBank/DDBJ databases">
        <authorList>
            <person name="Folkvardsen B D."/>
            <person name="Norman A."/>
        </authorList>
    </citation>
    <scope>NUCLEOTIDE SEQUENCE [LARGE SCALE GENOMIC DNA]</scope>
    <source>
        <strain evidence="1 2">Mu0053</strain>
    </source>
</reference>
<name>A0ABM9M2P7_9MYCO</name>
<organism evidence="1 2">
    <name type="scientific">[Mycobacterium] burgundiense</name>
    <dbReference type="NCBI Taxonomy" id="3064286"/>
    <lineage>
        <taxon>Bacteria</taxon>
        <taxon>Bacillati</taxon>
        <taxon>Actinomycetota</taxon>
        <taxon>Actinomycetes</taxon>
        <taxon>Mycobacteriales</taxon>
        <taxon>Mycobacteriaceae</taxon>
        <taxon>Mycolicibacterium</taxon>
    </lineage>
</organism>
<dbReference type="RefSeq" id="WP_308479414.1">
    <property type="nucleotide sequence ID" value="NZ_OY726397.1"/>
</dbReference>
<evidence type="ECO:0000313" key="2">
    <source>
        <dbReference type="Proteomes" id="UP001190465"/>
    </source>
</evidence>